<keyword evidence="2" id="KW-1185">Reference proteome</keyword>
<sequence>MDEIERKFTMDLLEGCLNEEGYRVDHRWDAFTESSSALRVFPRRAENDRPTLRKSFIVKVMWQEGESE</sequence>
<gene>
    <name evidence="1" type="ORF">NZD86_08990</name>
</gene>
<dbReference type="EMBL" id="CP104064">
    <property type="protein sequence ID" value="WAH38596.1"/>
    <property type="molecule type" value="Genomic_DNA"/>
</dbReference>
<proteinExistence type="predicted"/>
<evidence type="ECO:0000313" key="2">
    <source>
        <dbReference type="Proteomes" id="UP001164803"/>
    </source>
</evidence>
<evidence type="ECO:0000313" key="1">
    <source>
        <dbReference type="EMBL" id="WAH38596.1"/>
    </source>
</evidence>
<evidence type="ECO:0008006" key="3">
    <source>
        <dbReference type="Google" id="ProtNLM"/>
    </source>
</evidence>
<reference evidence="1" key="1">
    <citation type="submission" date="2022-08" db="EMBL/GenBank/DDBJ databases">
        <title>Alicyclobacillus dauci DSM2870, complete genome.</title>
        <authorList>
            <person name="Wang Q."/>
            <person name="Cai R."/>
            <person name="Wang Z."/>
        </authorList>
    </citation>
    <scope>NUCLEOTIDE SEQUENCE</scope>
    <source>
        <strain evidence="1">DSM 28700</strain>
    </source>
</reference>
<name>A0ABY6Z6U2_9BACL</name>
<dbReference type="RefSeq" id="WP_268046180.1">
    <property type="nucleotide sequence ID" value="NZ_CP104064.1"/>
</dbReference>
<protein>
    <recommendedName>
        <fullName evidence="3">HicA toxin of toxin-antitoxin</fullName>
    </recommendedName>
</protein>
<dbReference type="Proteomes" id="UP001164803">
    <property type="component" value="Chromosome"/>
</dbReference>
<organism evidence="1 2">
    <name type="scientific">Alicyclobacillus dauci</name>
    <dbReference type="NCBI Taxonomy" id="1475485"/>
    <lineage>
        <taxon>Bacteria</taxon>
        <taxon>Bacillati</taxon>
        <taxon>Bacillota</taxon>
        <taxon>Bacilli</taxon>
        <taxon>Bacillales</taxon>
        <taxon>Alicyclobacillaceae</taxon>
        <taxon>Alicyclobacillus</taxon>
    </lineage>
</organism>
<accession>A0ABY6Z6U2</accession>